<evidence type="ECO:0000256" key="2">
    <source>
        <dbReference type="ARBA" id="ARBA00023027"/>
    </source>
</evidence>
<gene>
    <name evidence="4" type="ORF">D9613_008507</name>
</gene>
<dbReference type="InterPro" id="IPR016161">
    <property type="entry name" value="Ald_DH/histidinol_DH"/>
</dbReference>
<dbReference type="InterPro" id="IPR016162">
    <property type="entry name" value="Ald_DH_N"/>
</dbReference>
<evidence type="ECO:0000256" key="1">
    <source>
        <dbReference type="ARBA" id="ARBA00009986"/>
    </source>
</evidence>
<keyword evidence="5" id="KW-1185">Reference proteome</keyword>
<protein>
    <recommendedName>
        <fullName evidence="3">Aldehyde dehydrogenase domain-containing protein</fullName>
    </recommendedName>
</protein>
<accession>A0A8H4QVB1</accession>
<dbReference type="InterPro" id="IPR015590">
    <property type="entry name" value="Aldehyde_DH_dom"/>
</dbReference>
<dbReference type="Proteomes" id="UP000521872">
    <property type="component" value="Unassembled WGS sequence"/>
</dbReference>
<evidence type="ECO:0000259" key="3">
    <source>
        <dbReference type="Pfam" id="PF00171"/>
    </source>
</evidence>
<name>A0A8H4QVB1_9AGAR</name>
<evidence type="ECO:0000313" key="5">
    <source>
        <dbReference type="Proteomes" id="UP000521872"/>
    </source>
</evidence>
<dbReference type="PANTHER" id="PTHR42986">
    <property type="entry name" value="BENZALDEHYDE DEHYDROGENASE YFMT"/>
    <property type="match status" value="1"/>
</dbReference>
<feature type="domain" description="Aldehyde dehydrogenase" evidence="3">
    <location>
        <begin position="14"/>
        <end position="150"/>
    </location>
</feature>
<sequence length="193" mass="20886">MPPFASLYINGKFVPASDGGTFEVRNPFSGEVVSESASASSADCKAAVDAAAEALKTWETSAMTTRRQIFLRAAELVKTDKYRKKILDSIQEETAAAPYWAMYNWVTAGSALITQAGLVDHLRGDTYPSSTVPGGEVLTERRPMGVMRVVSFPKCLQTPYNLLSDSRSLHGTHLLPFPSVPLLSPLSVGTLLF</sequence>
<comment type="similarity">
    <text evidence="1">Belongs to the aldehyde dehydrogenase family.</text>
</comment>
<dbReference type="Gene3D" id="3.40.605.10">
    <property type="entry name" value="Aldehyde Dehydrogenase, Chain A, domain 1"/>
    <property type="match status" value="1"/>
</dbReference>
<reference evidence="4 5" key="1">
    <citation type="submission" date="2019-12" db="EMBL/GenBank/DDBJ databases">
        <authorList>
            <person name="Floudas D."/>
            <person name="Bentzer J."/>
            <person name="Ahren D."/>
            <person name="Johansson T."/>
            <person name="Persson P."/>
            <person name="Tunlid A."/>
        </authorList>
    </citation>
    <scope>NUCLEOTIDE SEQUENCE [LARGE SCALE GENOMIC DNA]</scope>
    <source>
        <strain evidence="4 5">CBS 102.39</strain>
    </source>
</reference>
<comment type="caution">
    <text evidence="4">The sequence shown here is derived from an EMBL/GenBank/DDBJ whole genome shotgun (WGS) entry which is preliminary data.</text>
</comment>
<keyword evidence="2" id="KW-0520">NAD</keyword>
<evidence type="ECO:0000313" key="4">
    <source>
        <dbReference type="EMBL" id="KAF4617002.1"/>
    </source>
</evidence>
<dbReference type="AlphaFoldDB" id="A0A8H4QVB1"/>
<organism evidence="4 5">
    <name type="scientific">Agrocybe pediades</name>
    <dbReference type="NCBI Taxonomy" id="84607"/>
    <lineage>
        <taxon>Eukaryota</taxon>
        <taxon>Fungi</taxon>
        <taxon>Dikarya</taxon>
        <taxon>Basidiomycota</taxon>
        <taxon>Agaricomycotina</taxon>
        <taxon>Agaricomycetes</taxon>
        <taxon>Agaricomycetidae</taxon>
        <taxon>Agaricales</taxon>
        <taxon>Agaricineae</taxon>
        <taxon>Strophariaceae</taxon>
        <taxon>Agrocybe</taxon>
    </lineage>
</organism>
<dbReference type="SUPFAM" id="SSF53720">
    <property type="entry name" value="ALDH-like"/>
    <property type="match status" value="1"/>
</dbReference>
<proteinExistence type="inferred from homology"/>
<dbReference type="PANTHER" id="PTHR42986:SF1">
    <property type="entry name" value="BENZALDEHYDE DEHYDROGENASE YFMT"/>
    <property type="match status" value="1"/>
</dbReference>
<dbReference type="EMBL" id="JAACJL010000031">
    <property type="protein sequence ID" value="KAF4617002.1"/>
    <property type="molecule type" value="Genomic_DNA"/>
</dbReference>
<dbReference type="Pfam" id="PF00171">
    <property type="entry name" value="Aldedh"/>
    <property type="match status" value="1"/>
</dbReference>
<dbReference type="GO" id="GO:0016491">
    <property type="term" value="F:oxidoreductase activity"/>
    <property type="evidence" value="ECO:0007669"/>
    <property type="project" value="InterPro"/>
</dbReference>